<evidence type="ECO:0000313" key="2">
    <source>
        <dbReference type="EMBL" id="CAI8587232.1"/>
    </source>
</evidence>
<feature type="transmembrane region" description="Helical" evidence="1">
    <location>
        <begin position="42"/>
        <end position="60"/>
    </location>
</feature>
<keyword evidence="1" id="KW-0472">Membrane</keyword>
<feature type="transmembrane region" description="Helical" evidence="1">
    <location>
        <begin position="124"/>
        <end position="141"/>
    </location>
</feature>
<keyword evidence="1" id="KW-0812">Transmembrane</keyword>
<accession>A0AAV0YRR5</accession>
<name>A0AAV0YRR5_VICFA</name>
<feature type="transmembrane region" description="Helical" evidence="1">
    <location>
        <begin position="94"/>
        <end position="112"/>
    </location>
</feature>
<dbReference type="InterPro" id="IPR050307">
    <property type="entry name" value="Sterol_Desaturase_Related"/>
</dbReference>
<evidence type="ECO:0000256" key="1">
    <source>
        <dbReference type="SAM" id="Phobius"/>
    </source>
</evidence>
<dbReference type="PANTHER" id="PTHR11863">
    <property type="entry name" value="STEROL DESATURASE"/>
    <property type="match status" value="1"/>
</dbReference>
<proteinExistence type="predicted"/>
<organism evidence="2 3">
    <name type="scientific">Vicia faba</name>
    <name type="common">Broad bean</name>
    <name type="synonym">Faba vulgaris</name>
    <dbReference type="NCBI Taxonomy" id="3906"/>
    <lineage>
        <taxon>Eukaryota</taxon>
        <taxon>Viridiplantae</taxon>
        <taxon>Streptophyta</taxon>
        <taxon>Embryophyta</taxon>
        <taxon>Tracheophyta</taxon>
        <taxon>Spermatophyta</taxon>
        <taxon>Magnoliopsida</taxon>
        <taxon>eudicotyledons</taxon>
        <taxon>Gunneridae</taxon>
        <taxon>Pentapetalae</taxon>
        <taxon>rosids</taxon>
        <taxon>fabids</taxon>
        <taxon>Fabales</taxon>
        <taxon>Fabaceae</taxon>
        <taxon>Papilionoideae</taxon>
        <taxon>50 kb inversion clade</taxon>
        <taxon>NPAAA clade</taxon>
        <taxon>Hologalegina</taxon>
        <taxon>IRL clade</taxon>
        <taxon>Fabeae</taxon>
        <taxon>Vicia</taxon>
    </lineage>
</organism>
<evidence type="ECO:0000313" key="3">
    <source>
        <dbReference type="Proteomes" id="UP001157006"/>
    </source>
</evidence>
<reference evidence="2 3" key="1">
    <citation type="submission" date="2023-01" db="EMBL/GenBank/DDBJ databases">
        <authorList>
            <person name="Kreplak J."/>
        </authorList>
    </citation>
    <scope>NUCLEOTIDE SEQUENCE [LARGE SCALE GENOMIC DNA]</scope>
</reference>
<evidence type="ECO:0008006" key="4">
    <source>
        <dbReference type="Google" id="ProtNLM"/>
    </source>
</evidence>
<sequence length="221" mass="25952">MGGPLSTWPWENFGIFKYVLYGPFVGRVLYEMFYEKELKFSWCLCLLILSALRGFVYLLWNSYSSMLFLTRNRQILKQGIDFKQLDKEWDWDNFLILEAMLCCVAYYMFPFLQNLPSWNIKGVIAALIFHVGISEPLYYWVHRKFHGNYLFTNYHSLHHSSPVPQSLTADVWAIATLKLFHIVSLKLSHLSDISYTPQHITIYTILKKTRISASSCLSLTH</sequence>
<protein>
    <recommendedName>
        <fullName evidence="4">Fatty acid hydroxylase domain-containing protein</fullName>
    </recommendedName>
</protein>
<keyword evidence="3" id="KW-1185">Reference proteome</keyword>
<dbReference type="Proteomes" id="UP001157006">
    <property type="component" value="Chromosome 1L"/>
</dbReference>
<keyword evidence="1" id="KW-1133">Transmembrane helix</keyword>
<dbReference type="EMBL" id="OX451736">
    <property type="protein sequence ID" value="CAI8587232.1"/>
    <property type="molecule type" value="Genomic_DNA"/>
</dbReference>
<dbReference type="AlphaFoldDB" id="A0AAV0YRR5"/>
<gene>
    <name evidence="2" type="ORF">VFH_I289760</name>
</gene>